<organism evidence="1 2">
    <name type="scientific">Rhamnella rubrinervis</name>
    <dbReference type="NCBI Taxonomy" id="2594499"/>
    <lineage>
        <taxon>Eukaryota</taxon>
        <taxon>Viridiplantae</taxon>
        <taxon>Streptophyta</taxon>
        <taxon>Embryophyta</taxon>
        <taxon>Tracheophyta</taxon>
        <taxon>Spermatophyta</taxon>
        <taxon>Magnoliopsida</taxon>
        <taxon>eudicotyledons</taxon>
        <taxon>Gunneridae</taxon>
        <taxon>Pentapetalae</taxon>
        <taxon>rosids</taxon>
        <taxon>fabids</taxon>
        <taxon>Rosales</taxon>
        <taxon>Rhamnaceae</taxon>
        <taxon>rhamnoid group</taxon>
        <taxon>Rhamneae</taxon>
        <taxon>Rhamnella</taxon>
    </lineage>
</organism>
<reference evidence="1" key="1">
    <citation type="submission" date="2020-03" db="EMBL/GenBank/DDBJ databases">
        <title>A high-quality chromosome-level genome assembly of a woody plant with both climbing and erect habits, Rhamnella rubrinervis.</title>
        <authorList>
            <person name="Lu Z."/>
            <person name="Yang Y."/>
            <person name="Zhu X."/>
            <person name="Sun Y."/>
        </authorList>
    </citation>
    <scope>NUCLEOTIDE SEQUENCE</scope>
    <source>
        <strain evidence="1">BYM</strain>
        <tissue evidence="1">Leaf</tissue>
    </source>
</reference>
<evidence type="ECO:0000313" key="2">
    <source>
        <dbReference type="Proteomes" id="UP000796880"/>
    </source>
</evidence>
<dbReference type="AlphaFoldDB" id="A0A8K0DY05"/>
<proteinExistence type="predicted"/>
<protein>
    <submittedName>
        <fullName evidence="1">Uncharacterized protein</fullName>
    </submittedName>
</protein>
<dbReference type="EMBL" id="VOIH02000009">
    <property type="protein sequence ID" value="KAF3438741.1"/>
    <property type="molecule type" value="Genomic_DNA"/>
</dbReference>
<accession>A0A8K0DY05</accession>
<dbReference type="Proteomes" id="UP000796880">
    <property type="component" value="Unassembled WGS sequence"/>
</dbReference>
<keyword evidence="2" id="KW-1185">Reference proteome</keyword>
<name>A0A8K0DY05_9ROSA</name>
<sequence length="467" mass="53323">MPLWSSLEVRLLHEFLITSKTLNALYSKGVETLFQLRLPTGNPRSKVSSFTAPRRRVFIGLDRGLLLFPPRLRLDLRYMWARNCLRRLIYMEVRSHSRVRLTCEVRQVYPSKKVLLRGYRLLLYYSSFPKGQGGSIPLSHTSRHKLLFMLMEGVFPNSRLLKDNLFLDLEGPRSRENSTLGGRYSTQGELDLGRGTRFFTQGEFNSERKILNLGRARPGEEDPRPRKSSTLGVRFLTKGELDLVRSSTQGNLDLGRWVLDLGRALPGEEGSDSFWLLMPLEKVILPKGVPWEAYLVNEVRLGLTYGPQLNLFFDFPSFVGWLVSGCGGDMVGVCYLDHSYTGLNREGPRFSQSSCRTMHQRFGENLRGTVGQDLRLVGQNLRLGRESIRFGSGCDWATFRMRRISCNHQETINEGTSVSIDAHPLTPKSSFWQNGSNKVTHDMCSIEMLPHSPTLSLARVIWLRYKL</sequence>
<comment type="caution">
    <text evidence="1">The sequence shown here is derived from an EMBL/GenBank/DDBJ whole genome shotgun (WGS) entry which is preliminary data.</text>
</comment>
<evidence type="ECO:0000313" key="1">
    <source>
        <dbReference type="EMBL" id="KAF3438741.1"/>
    </source>
</evidence>
<gene>
    <name evidence="1" type="ORF">FNV43_RR21505</name>
</gene>